<dbReference type="Proteomes" id="UP001642484">
    <property type="component" value="Unassembled WGS sequence"/>
</dbReference>
<organism evidence="2 3">
    <name type="scientific">Durusdinium trenchii</name>
    <dbReference type="NCBI Taxonomy" id="1381693"/>
    <lineage>
        <taxon>Eukaryota</taxon>
        <taxon>Sar</taxon>
        <taxon>Alveolata</taxon>
        <taxon>Dinophyceae</taxon>
        <taxon>Suessiales</taxon>
        <taxon>Symbiodiniaceae</taxon>
        <taxon>Durusdinium</taxon>
    </lineage>
</organism>
<feature type="compositionally biased region" description="Low complexity" evidence="1">
    <location>
        <begin position="132"/>
        <end position="145"/>
    </location>
</feature>
<proteinExistence type="predicted"/>
<comment type="caution">
    <text evidence="2">The sequence shown here is derived from an EMBL/GenBank/DDBJ whole genome shotgun (WGS) entry which is preliminary data.</text>
</comment>
<evidence type="ECO:0000313" key="2">
    <source>
        <dbReference type="EMBL" id="CAK9032935.1"/>
    </source>
</evidence>
<protein>
    <submittedName>
        <fullName evidence="2">Uncharacterized protein</fullName>
    </submittedName>
</protein>
<name>A0ABP0L199_9DINO</name>
<gene>
    <name evidence="2" type="ORF">CCMP2556_LOCUS18861</name>
</gene>
<feature type="region of interest" description="Disordered" evidence="1">
    <location>
        <begin position="127"/>
        <end position="156"/>
    </location>
</feature>
<reference evidence="2 3" key="1">
    <citation type="submission" date="2024-02" db="EMBL/GenBank/DDBJ databases">
        <authorList>
            <person name="Chen Y."/>
            <person name="Shah S."/>
            <person name="Dougan E. K."/>
            <person name="Thang M."/>
            <person name="Chan C."/>
        </authorList>
    </citation>
    <scope>NUCLEOTIDE SEQUENCE [LARGE SCALE GENOMIC DNA]</scope>
</reference>
<evidence type="ECO:0000313" key="3">
    <source>
        <dbReference type="Proteomes" id="UP001642484"/>
    </source>
</evidence>
<evidence type="ECO:0000256" key="1">
    <source>
        <dbReference type="SAM" id="MobiDB-lite"/>
    </source>
</evidence>
<dbReference type="EMBL" id="CAXAMN010010871">
    <property type="protein sequence ID" value="CAK9032935.1"/>
    <property type="molecule type" value="Genomic_DNA"/>
</dbReference>
<feature type="non-terminal residue" evidence="2">
    <location>
        <position position="536"/>
    </location>
</feature>
<sequence>MPVVSSHSAKATLLSWAAKYGLSEQTRSILGRHASATTGTYAFYSRDLCVAPTRELQEVIDEIFKGNFNPDAPRSAYFTRRDPVLEPESGGPVVPVLEGRLNTKAETVESDGGCDEGCGEPELIVIDDDSSSESSSSDAGSSADSSRCEEPPMKVKRFRPKVPRDETWYAHRKSHILHLFTENADGFTYRYLACGKRLTEAYSLSTEATAWNVMCKMTVILMALLLDSEAQFDLRIAECKIPDNLRDALKGNGITSLATLAYSFGHPGQAIDHEAFATWARTLEPRASLGGVANLRRLVFESQTQLLAILRDQVTAPETTTRKIPQAERESRMNLLQQRLAGVLISGQMEPGHTLLDSVMSMVDKNQLKYLPPERCVSRVHELTNLKAPDRMLDIEANKIIIKDKDEKIEAPAHTSLQVLEALKRRGIALEFGDCMGFLEHDKYVQALFAHLHREPPPGYQRCTVSQLVNADKEAWRRLIELNVKPKRDATGTRPLDQQLMAALTSYEVSFSLIPLPLKFKPEPKDRASSHDKPGG</sequence>
<keyword evidence="3" id="KW-1185">Reference proteome</keyword>
<accession>A0ABP0L199</accession>